<feature type="region of interest" description="Disordered" evidence="1">
    <location>
        <begin position="130"/>
        <end position="150"/>
    </location>
</feature>
<keyword evidence="4" id="KW-1185">Reference proteome</keyword>
<evidence type="ECO:0000313" key="3">
    <source>
        <dbReference type="EnsemblMetazoa" id="XP_004931122.1"/>
    </source>
</evidence>
<feature type="signal peptide" evidence="2">
    <location>
        <begin position="1"/>
        <end position="19"/>
    </location>
</feature>
<dbReference type="KEGG" id="bmor:101741733"/>
<dbReference type="Proteomes" id="UP000005204">
    <property type="component" value="Unassembled WGS sequence"/>
</dbReference>
<keyword evidence="2" id="KW-0732">Signal</keyword>
<dbReference type="AlphaFoldDB" id="A0A8R2ATP5"/>
<dbReference type="EnsemblMetazoa" id="XM_004931065.2">
    <property type="protein sequence ID" value="XP_004931122.1"/>
    <property type="gene ID" value="LOC101741733"/>
</dbReference>
<dbReference type="RefSeq" id="XP_004931122.1">
    <property type="nucleotide sequence ID" value="XM_004931065.3"/>
</dbReference>
<feature type="chain" id="PRO_5035807540" evidence="2">
    <location>
        <begin position="20"/>
        <end position="376"/>
    </location>
</feature>
<proteinExistence type="predicted"/>
<protein>
    <submittedName>
        <fullName evidence="3">Uncharacterized protein</fullName>
    </submittedName>
</protein>
<reference evidence="4" key="1">
    <citation type="journal article" date="2008" name="Insect Biochem. Mol. Biol.">
        <title>The genome of a lepidopteran model insect, the silkworm Bombyx mori.</title>
        <authorList>
            <consortium name="International Silkworm Genome Consortium"/>
        </authorList>
    </citation>
    <scope>NUCLEOTIDE SEQUENCE [LARGE SCALE GENOMIC DNA]</scope>
    <source>
        <strain evidence="4">p50T</strain>
    </source>
</reference>
<organism evidence="3 4">
    <name type="scientific">Bombyx mori</name>
    <name type="common">Silk moth</name>
    <dbReference type="NCBI Taxonomy" id="7091"/>
    <lineage>
        <taxon>Eukaryota</taxon>
        <taxon>Metazoa</taxon>
        <taxon>Ecdysozoa</taxon>
        <taxon>Arthropoda</taxon>
        <taxon>Hexapoda</taxon>
        <taxon>Insecta</taxon>
        <taxon>Pterygota</taxon>
        <taxon>Neoptera</taxon>
        <taxon>Endopterygota</taxon>
        <taxon>Lepidoptera</taxon>
        <taxon>Glossata</taxon>
        <taxon>Ditrysia</taxon>
        <taxon>Bombycoidea</taxon>
        <taxon>Bombycidae</taxon>
        <taxon>Bombycinae</taxon>
        <taxon>Bombyx</taxon>
    </lineage>
</organism>
<evidence type="ECO:0000313" key="4">
    <source>
        <dbReference type="Proteomes" id="UP000005204"/>
    </source>
</evidence>
<accession>A0A8R2ATP5</accession>
<evidence type="ECO:0000256" key="2">
    <source>
        <dbReference type="SAM" id="SignalP"/>
    </source>
</evidence>
<sequence>MIFVFHILVFTIFLIEIHNFSIQGTKHFSNGNETRRVVISEDVSEMIPDFFFKHNSHRKLTTNYTNHRKPNLKSNVFDKMLSDEMLSMKQQSHEKDMTYSPSILTWNKASIPTPTLELKQKWPVIEFLANSGRSENDSQQNNDSQGETRRVGNTFVENSENKVLGLRSLVHESLAQPHGLSVKKPHGACSCMMKSPTSFNHQTDPTKICTHTDKYEVASVPSSLPYTQYPAFYVPFQSYYVTAVTEDIYKYTYYQPYIMNNLNHRKKKKHRKTTTLVYSDDLYYDKETDDYLGIDMKKDKHTHSKTKLHFYEDDKNKDPSILPDVTSDKFVEHTAEELNRIYSDSFIKKCFCTSSTRRGVKISLLSSLFACLHFFF</sequence>
<name>A0A8R2ATP5_BOMMO</name>
<evidence type="ECO:0000256" key="1">
    <source>
        <dbReference type="SAM" id="MobiDB-lite"/>
    </source>
</evidence>
<dbReference type="GeneID" id="101741733"/>
<reference evidence="3" key="2">
    <citation type="submission" date="2022-06" db="UniProtKB">
        <authorList>
            <consortium name="EnsemblMetazoa"/>
        </authorList>
    </citation>
    <scope>IDENTIFICATION</scope>
    <source>
        <strain evidence="3">p50T (Dazao)</strain>
    </source>
</reference>
<feature type="compositionally biased region" description="Polar residues" evidence="1">
    <location>
        <begin position="131"/>
        <end position="145"/>
    </location>
</feature>